<keyword evidence="3" id="KW-1185">Reference proteome</keyword>
<evidence type="ECO:0000256" key="1">
    <source>
        <dbReference type="SAM" id="Phobius"/>
    </source>
</evidence>
<name>A0ABN2M280_9MICO</name>
<feature type="transmembrane region" description="Helical" evidence="1">
    <location>
        <begin position="35"/>
        <end position="56"/>
    </location>
</feature>
<dbReference type="Proteomes" id="UP001500002">
    <property type="component" value="Unassembled WGS sequence"/>
</dbReference>
<keyword evidence="1" id="KW-0472">Membrane</keyword>
<reference evidence="2 3" key="1">
    <citation type="journal article" date="2019" name="Int. J. Syst. Evol. Microbiol.">
        <title>The Global Catalogue of Microorganisms (GCM) 10K type strain sequencing project: providing services to taxonomists for standard genome sequencing and annotation.</title>
        <authorList>
            <consortium name="The Broad Institute Genomics Platform"/>
            <consortium name="The Broad Institute Genome Sequencing Center for Infectious Disease"/>
            <person name="Wu L."/>
            <person name="Ma J."/>
        </authorList>
    </citation>
    <scope>NUCLEOTIDE SEQUENCE [LARGE SCALE GENOMIC DNA]</scope>
    <source>
        <strain evidence="2 3">JCM 14322</strain>
    </source>
</reference>
<dbReference type="RefSeq" id="WP_344294157.1">
    <property type="nucleotide sequence ID" value="NZ_BAAANJ010000003.1"/>
</dbReference>
<comment type="caution">
    <text evidence="2">The sequence shown here is derived from an EMBL/GenBank/DDBJ whole genome shotgun (WGS) entry which is preliminary data.</text>
</comment>
<proteinExistence type="predicted"/>
<keyword evidence="1" id="KW-0812">Transmembrane</keyword>
<feature type="transmembrane region" description="Helical" evidence="1">
    <location>
        <begin position="76"/>
        <end position="99"/>
    </location>
</feature>
<dbReference type="EMBL" id="BAAANJ010000003">
    <property type="protein sequence ID" value="GAA1804189.1"/>
    <property type="molecule type" value="Genomic_DNA"/>
</dbReference>
<gene>
    <name evidence="2" type="ORF">GCM10009749_10450</name>
</gene>
<sequence>MSGEKRAAFEPPAELVRPVEAPPDMKRPVSTSAGAVLVVMRVIAGIVWLIALAAQWDQVLADDGGIDPASTEGEAARAILVVILAFGAVVLLVQVLLAFAVYRGSNAARMALMILATLSIVVSWLDYFAGEEITIRTTLVTLALDILVLLALSSRAARAYARRSRTKRGRR</sequence>
<protein>
    <recommendedName>
        <fullName evidence="4">DUF2127 domain-containing protein</fullName>
    </recommendedName>
</protein>
<accession>A0ABN2M280</accession>
<organism evidence="2 3">
    <name type="scientific">Agromyces neolithicus</name>
    <dbReference type="NCBI Taxonomy" id="269420"/>
    <lineage>
        <taxon>Bacteria</taxon>
        <taxon>Bacillati</taxon>
        <taxon>Actinomycetota</taxon>
        <taxon>Actinomycetes</taxon>
        <taxon>Micrococcales</taxon>
        <taxon>Microbacteriaceae</taxon>
        <taxon>Agromyces</taxon>
    </lineage>
</organism>
<keyword evidence="1" id="KW-1133">Transmembrane helix</keyword>
<evidence type="ECO:0000313" key="3">
    <source>
        <dbReference type="Proteomes" id="UP001500002"/>
    </source>
</evidence>
<feature type="transmembrane region" description="Helical" evidence="1">
    <location>
        <begin position="111"/>
        <end position="130"/>
    </location>
</feature>
<evidence type="ECO:0008006" key="4">
    <source>
        <dbReference type="Google" id="ProtNLM"/>
    </source>
</evidence>
<evidence type="ECO:0000313" key="2">
    <source>
        <dbReference type="EMBL" id="GAA1804189.1"/>
    </source>
</evidence>